<dbReference type="RefSeq" id="WP_253779327.1">
    <property type="nucleotide sequence ID" value="NZ_BAAAVE010000034.1"/>
</dbReference>
<keyword evidence="1" id="KW-0805">Transcription regulation</keyword>
<evidence type="ECO:0000256" key="4">
    <source>
        <dbReference type="PROSITE-ProRule" id="PRU00335"/>
    </source>
</evidence>
<keyword evidence="2 4" id="KW-0238">DNA-binding</keyword>
<feature type="DNA-binding region" description="H-T-H motif" evidence="4">
    <location>
        <begin position="70"/>
        <end position="89"/>
    </location>
</feature>
<protein>
    <submittedName>
        <fullName evidence="7">AcrR family transcriptional regulator</fullName>
    </submittedName>
</protein>
<feature type="region of interest" description="Disordered" evidence="5">
    <location>
        <begin position="1"/>
        <end position="43"/>
    </location>
</feature>
<dbReference type="Gene3D" id="1.10.357.10">
    <property type="entry name" value="Tetracycline Repressor, domain 2"/>
    <property type="match status" value="1"/>
</dbReference>
<gene>
    <name evidence="7" type="ORF">HD595_008312</name>
</gene>
<sequence>MEGHAGTEGGAAISTEGRATVGAGRDSGAAAPHREAVVSRTGPKRSESIRRAVLHAADDLLVERGFSGVTMEGIAARAGVAKQTIYRWWKSKVDILLDTLADDAEKSLTWPPGPSSASPEEELTDRLGRVAAFLQEPAGQVLLALIGHAQLDPETAAKLRDGFLREQRERDLAGLGALLARHTGRPVDERLTGRLLDAALGPLFHQALVLGRPADPATLAVTARLVLDAAEREPAPDRGCSPDAQ</sequence>
<name>A0ABT1KDT5_9ACTN</name>
<dbReference type="InterPro" id="IPR001647">
    <property type="entry name" value="HTH_TetR"/>
</dbReference>
<comment type="caution">
    <text evidence="7">The sequence shown here is derived from an EMBL/GenBank/DDBJ whole genome shotgun (WGS) entry which is preliminary data.</text>
</comment>
<dbReference type="PANTHER" id="PTHR30055:SF234">
    <property type="entry name" value="HTH-TYPE TRANSCRIPTIONAL REGULATOR BETI"/>
    <property type="match status" value="1"/>
</dbReference>
<keyword evidence="3" id="KW-0804">Transcription</keyword>
<evidence type="ECO:0000313" key="7">
    <source>
        <dbReference type="EMBL" id="MCP2352190.1"/>
    </source>
</evidence>
<evidence type="ECO:0000256" key="1">
    <source>
        <dbReference type="ARBA" id="ARBA00023015"/>
    </source>
</evidence>
<accession>A0ABT1KDT5</accession>
<evidence type="ECO:0000256" key="2">
    <source>
        <dbReference type="ARBA" id="ARBA00023125"/>
    </source>
</evidence>
<feature type="domain" description="HTH tetR-type" evidence="6">
    <location>
        <begin position="47"/>
        <end position="107"/>
    </location>
</feature>
<dbReference type="SUPFAM" id="SSF48498">
    <property type="entry name" value="Tetracyclin repressor-like, C-terminal domain"/>
    <property type="match status" value="1"/>
</dbReference>
<evidence type="ECO:0000313" key="8">
    <source>
        <dbReference type="Proteomes" id="UP001320766"/>
    </source>
</evidence>
<dbReference type="InterPro" id="IPR011075">
    <property type="entry name" value="TetR_C"/>
</dbReference>
<dbReference type="InterPro" id="IPR036271">
    <property type="entry name" value="Tet_transcr_reg_TetR-rel_C_sf"/>
</dbReference>
<dbReference type="Pfam" id="PF16859">
    <property type="entry name" value="TetR_C_11"/>
    <property type="match status" value="1"/>
</dbReference>
<proteinExistence type="predicted"/>
<organism evidence="7 8">
    <name type="scientific">Nonomuraea roseoviolacea subsp. carminata</name>
    <dbReference type="NCBI Taxonomy" id="160689"/>
    <lineage>
        <taxon>Bacteria</taxon>
        <taxon>Bacillati</taxon>
        <taxon>Actinomycetota</taxon>
        <taxon>Actinomycetes</taxon>
        <taxon>Streptosporangiales</taxon>
        <taxon>Streptosporangiaceae</taxon>
        <taxon>Nonomuraea</taxon>
    </lineage>
</organism>
<dbReference type="InterPro" id="IPR050109">
    <property type="entry name" value="HTH-type_TetR-like_transc_reg"/>
</dbReference>
<dbReference type="EMBL" id="JAMZEC010000001">
    <property type="protein sequence ID" value="MCP2352190.1"/>
    <property type="molecule type" value="Genomic_DNA"/>
</dbReference>
<dbReference type="PANTHER" id="PTHR30055">
    <property type="entry name" value="HTH-TYPE TRANSCRIPTIONAL REGULATOR RUTR"/>
    <property type="match status" value="1"/>
</dbReference>
<evidence type="ECO:0000259" key="6">
    <source>
        <dbReference type="PROSITE" id="PS50977"/>
    </source>
</evidence>
<dbReference type="Gene3D" id="1.10.10.60">
    <property type="entry name" value="Homeodomain-like"/>
    <property type="match status" value="1"/>
</dbReference>
<dbReference type="PRINTS" id="PR00455">
    <property type="entry name" value="HTHTETR"/>
</dbReference>
<dbReference type="InterPro" id="IPR009057">
    <property type="entry name" value="Homeodomain-like_sf"/>
</dbReference>
<dbReference type="PROSITE" id="PS50977">
    <property type="entry name" value="HTH_TETR_2"/>
    <property type="match status" value="1"/>
</dbReference>
<evidence type="ECO:0000256" key="5">
    <source>
        <dbReference type="SAM" id="MobiDB-lite"/>
    </source>
</evidence>
<evidence type="ECO:0000256" key="3">
    <source>
        <dbReference type="ARBA" id="ARBA00023163"/>
    </source>
</evidence>
<dbReference type="Pfam" id="PF00440">
    <property type="entry name" value="TetR_N"/>
    <property type="match status" value="1"/>
</dbReference>
<keyword evidence="8" id="KW-1185">Reference proteome</keyword>
<dbReference type="Proteomes" id="UP001320766">
    <property type="component" value="Unassembled WGS sequence"/>
</dbReference>
<dbReference type="SUPFAM" id="SSF46689">
    <property type="entry name" value="Homeodomain-like"/>
    <property type="match status" value="1"/>
</dbReference>
<reference evidence="7 8" key="1">
    <citation type="submission" date="2022-06" db="EMBL/GenBank/DDBJ databases">
        <title>Sequencing the genomes of 1000 actinobacteria strains.</title>
        <authorList>
            <person name="Klenk H.-P."/>
        </authorList>
    </citation>
    <scope>NUCLEOTIDE SEQUENCE [LARGE SCALE GENOMIC DNA]</scope>
    <source>
        <strain evidence="7 8">DSM 44170</strain>
    </source>
</reference>